<dbReference type="Pfam" id="PF09203">
    <property type="entry name" value="MspA"/>
    <property type="match status" value="1"/>
</dbReference>
<evidence type="ECO:0000256" key="1">
    <source>
        <dbReference type="ARBA" id="ARBA00022729"/>
    </source>
</evidence>
<comment type="caution">
    <text evidence="3">The sequence shown here is derived from an EMBL/GenBank/DDBJ whole genome shotgun (WGS) entry which is preliminary data.</text>
</comment>
<proteinExistence type="predicted"/>
<dbReference type="SUPFAM" id="SSF56959">
    <property type="entry name" value="Leukocidin-like"/>
    <property type="match status" value="1"/>
</dbReference>
<dbReference type="EMBL" id="QQAZ01000021">
    <property type="protein sequence ID" value="RDI43482.1"/>
    <property type="molecule type" value="Genomic_DNA"/>
</dbReference>
<dbReference type="OrthoDB" id="4533938at2"/>
<name>A0A370GI77_9NOCA</name>
<dbReference type="InterPro" id="IPR015286">
    <property type="entry name" value="Porin_fam_mycobact-type"/>
</dbReference>
<dbReference type="InterPro" id="IPR036435">
    <property type="entry name" value="Leukocidin/porin_MspA_sf"/>
</dbReference>
<dbReference type="Proteomes" id="UP000255355">
    <property type="component" value="Unassembled WGS sequence"/>
</dbReference>
<feature type="chain" id="PRO_5016802095" evidence="2">
    <location>
        <begin position="27"/>
        <end position="227"/>
    </location>
</feature>
<keyword evidence="1 2" id="KW-0732">Signal</keyword>
<keyword evidence="4" id="KW-1185">Reference proteome</keyword>
<reference evidence="3 4" key="1">
    <citation type="submission" date="2018-07" db="EMBL/GenBank/DDBJ databases">
        <title>Genomic Encyclopedia of Type Strains, Phase IV (KMG-IV): sequencing the most valuable type-strain genomes for metagenomic binning, comparative biology and taxonomic classification.</title>
        <authorList>
            <person name="Goeker M."/>
        </authorList>
    </citation>
    <scope>NUCLEOTIDE SEQUENCE [LARGE SCALE GENOMIC DNA]</scope>
    <source>
        <strain evidence="3 4">DSM 44952</strain>
    </source>
</reference>
<sequence length="227" mass="23618">MRTRLASATILVASILLAVQSPFAVADTVAPAPREQTVKAKDGRTLVVGQRTETVDRLVVGPSLMREARVGNEAYAMVSGKGKSSLREATLTIGYHVGCAVAFGKIVADLSGVFSALGMKSGTNLPKSSITIVPKSDGPPQVTSTKLYPGIVITPKVEMTLQMGSVAEVPLATGPVRNSRGLLGIREADVKIDGCLGPAAIRSYAKLTTKSALADETVVVYGDPVNI</sequence>
<protein>
    <submittedName>
        <fullName evidence="3">MspA protein</fullName>
    </submittedName>
</protein>
<dbReference type="Gene3D" id="2.60.40.1650">
    <property type="entry name" value="Porin MspA (Ig-like beta-sandwich domain)"/>
    <property type="match status" value="2"/>
</dbReference>
<evidence type="ECO:0000313" key="4">
    <source>
        <dbReference type="Proteomes" id="UP000255355"/>
    </source>
</evidence>
<evidence type="ECO:0000256" key="2">
    <source>
        <dbReference type="SAM" id="SignalP"/>
    </source>
</evidence>
<dbReference type="AlphaFoldDB" id="A0A370GI77"/>
<evidence type="ECO:0000313" key="3">
    <source>
        <dbReference type="EMBL" id="RDI43482.1"/>
    </source>
</evidence>
<gene>
    <name evidence="3" type="ORF">DFR68_12139</name>
</gene>
<accession>A0A370GI77</accession>
<organism evidence="3 4">
    <name type="scientific">Nocardia mexicana</name>
    <dbReference type="NCBI Taxonomy" id="279262"/>
    <lineage>
        <taxon>Bacteria</taxon>
        <taxon>Bacillati</taxon>
        <taxon>Actinomycetota</taxon>
        <taxon>Actinomycetes</taxon>
        <taxon>Mycobacteriales</taxon>
        <taxon>Nocardiaceae</taxon>
        <taxon>Nocardia</taxon>
    </lineage>
</organism>
<feature type="signal peptide" evidence="2">
    <location>
        <begin position="1"/>
        <end position="26"/>
    </location>
</feature>